<dbReference type="InterPro" id="IPR029033">
    <property type="entry name" value="His_PPase_superfam"/>
</dbReference>
<reference evidence="1 2" key="1">
    <citation type="submission" date="2021-01" db="EMBL/GenBank/DDBJ databases">
        <title>Belnapia mucosa sp. nov. and Belnapia arida sp. nov., isolated from the Tabernas Desert (Almeria, Spain).</title>
        <authorList>
            <person name="Molina-Menor E."/>
            <person name="Vidal-Verdu A."/>
            <person name="Calonge A."/>
            <person name="Satari L."/>
            <person name="Pereto J."/>
            <person name="Porcar M."/>
        </authorList>
    </citation>
    <scope>NUCLEOTIDE SEQUENCE [LARGE SCALE GENOMIC DNA]</scope>
    <source>
        <strain evidence="1 2">T18</strain>
    </source>
</reference>
<evidence type="ECO:0000313" key="2">
    <source>
        <dbReference type="Proteomes" id="UP000660885"/>
    </source>
</evidence>
<dbReference type="Gene3D" id="3.40.50.1240">
    <property type="entry name" value="Phosphoglycerate mutase-like"/>
    <property type="match status" value="1"/>
</dbReference>
<proteinExistence type="predicted"/>
<accession>A0ABS1UCX3</accession>
<keyword evidence="2" id="KW-1185">Reference proteome</keyword>
<gene>
    <name evidence="1" type="ORF">JMJ56_31790</name>
</gene>
<dbReference type="InterPro" id="IPR013078">
    <property type="entry name" value="His_Pase_superF_clade-1"/>
</dbReference>
<name>A0ABS1UCX3_9PROT</name>
<comment type="caution">
    <text evidence="1">The sequence shown here is derived from an EMBL/GenBank/DDBJ whole genome shotgun (WGS) entry which is preliminary data.</text>
</comment>
<organism evidence="1 2">
    <name type="scientific">Belnapia arida</name>
    <dbReference type="NCBI Taxonomy" id="2804533"/>
    <lineage>
        <taxon>Bacteria</taxon>
        <taxon>Pseudomonadati</taxon>
        <taxon>Pseudomonadota</taxon>
        <taxon>Alphaproteobacteria</taxon>
        <taxon>Acetobacterales</taxon>
        <taxon>Roseomonadaceae</taxon>
        <taxon>Belnapia</taxon>
    </lineage>
</organism>
<dbReference type="SUPFAM" id="SSF53254">
    <property type="entry name" value="Phosphoglycerate mutase-like"/>
    <property type="match status" value="1"/>
</dbReference>
<dbReference type="Proteomes" id="UP000660885">
    <property type="component" value="Unassembled WGS sequence"/>
</dbReference>
<dbReference type="Pfam" id="PF00300">
    <property type="entry name" value="His_Phos_1"/>
    <property type="match status" value="1"/>
</dbReference>
<protein>
    <submittedName>
        <fullName evidence="1">Histidine phosphatase family protein</fullName>
    </submittedName>
</protein>
<evidence type="ECO:0000313" key="1">
    <source>
        <dbReference type="EMBL" id="MBL6082549.1"/>
    </source>
</evidence>
<dbReference type="EMBL" id="JAETWB010000080">
    <property type="protein sequence ID" value="MBL6082549.1"/>
    <property type="molecule type" value="Genomic_DNA"/>
</dbReference>
<sequence>MHFITHPEVVIDPVVPVTEWPLSPEGIRRMKLALERPWMSQLGSVFSSSERKATDAAQLISDCFHLSLVIIEELGENDRSATGYLPKIEFEAVANTFFAQPEKSVRGWERAIDAQQRIIAAVDRVIAEAASDAEVAIVSHGGVGALLLCHLKDVPISRAEDQPGSGGGCVFSFDRKKRALLSGWRRIED</sequence>